<sequence length="93" mass="9494">MATATLLGSSFAIPAAARRASSSASTSLGFATSQLAGLSLSAGAATPTAVAFLPKRQQLQPLSRGGCALSRARRRTGRTRCPSPTTRRRSSSS</sequence>
<dbReference type="AlphaFoldDB" id="A0A1D6LYR7"/>
<keyword evidence="1" id="KW-0689">Ribosomal protein</keyword>
<protein>
    <submittedName>
        <fullName evidence="1">50S ribosomal protein L28 chloroplastic</fullName>
    </submittedName>
</protein>
<organism evidence="1">
    <name type="scientific">Zea mays</name>
    <name type="common">Maize</name>
    <dbReference type="NCBI Taxonomy" id="4577"/>
    <lineage>
        <taxon>Eukaryota</taxon>
        <taxon>Viridiplantae</taxon>
        <taxon>Streptophyta</taxon>
        <taxon>Embryophyta</taxon>
        <taxon>Tracheophyta</taxon>
        <taxon>Spermatophyta</taxon>
        <taxon>Magnoliopsida</taxon>
        <taxon>Liliopsida</taxon>
        <taxon>Poales</taxon>
        <taxon>Poaceae</taxon>
        <taxon>PACMAD clade</taxon>
        <taxon>Panicoideae</taxon>
        <taxon>Andropogonodae</taxon>
        <taxon>Andropogoneae</taxon>
        <taxon>Tripsacinae</taxon>
        <taxon>Zea</taxon>
    </lineage>
</organism>
<evidence type="ECO:0000313" key="1">
    <source>
        <dbReference type="EMBL" id="AQK84264.1"/>
    </source>
</evidence>
<proteinExistence type="predicted"/>
<reference evidence="1" key="1">
    <citation type="submission" date="2015-12" db="EMBL/GenBank/DDBJ databases">
        <title>Update maize B73 reference genome by single molecule sequencing technologies.</title>
        <authorList>
            <consortium name="Maize Genome Sequencing Project"/>
            <person name="Ware D."/>
        </authorList>
    </citation>
    <scope>NUCLEOTIDE SEQUENCE</scope>
    <source>
        <tissue evidence="1">Seedling</tissue>
    </source>
</reference>
<name>A0A1D6LYR7_MAIZE</name>
<accession>A0A1D6LYR7</accession>
<dbReference type="EMBL" id="CM000782">
    <property type="protein sequence ID" value="AQK84264.1"/>
    <property type="molecule type" value="Genomic_DNA"/>
</dbReference>
<dbReference type="GO" id="GO:0005840">
    <property type="term" value="C:ribosome"/>
    <property type="evidence" value="ECO:0007669"/>
    <property type="project" value="UniProtKB-KW"/>
</dbReference>
<keyword evidence="1" id="KW-0687">Ribonucleoprotein</keyword>
<gene>
    <name evidence="1" type="ORF">ZEAMMB73_Zm00001d037539</name>
</gene>